<organism evidence="1">
    <name type="scientific">Arundo donax</name>
    <name type="common">Giant reed</name>
    <name type="synonym">Donax arundinaceus</name>
    <dbReference type="NCBI Taxonomy" id="35708"/>
    <lineage>
        <taxon>Eukaryota</taxon>
        <taxon>Viridiplantae</taxon>
        <taxon>Streptophyta</taxon>
        <taxon>Embryophyta</taxon>
        <taxon>Tracheophyta</taxon>
        <taxon>Spermatophyta</taxon>
        <taxon>Magnoliopsida</taxon>
        <taxon>Liliopsida</taxon>
        <taxon>Poales</taxon>
        <taxon>Poaceae</taxon>
        <taxon>PACMAD clade</taxon>
        <taxon>Arundinoideae</taxon>
        <taxon>Arundineae</taxon>
        <taxon>Arundo</taxon>
    </lineage>
</organism>
<reference evidence="1" key="1">
    <citation type="submission" date="2014-09" db="EMBL/GenBank/DDBJ databases">
        <authorList>
            <person name="Magalhaes I.L.F."/>
            <person name="Oliveira U."/>
            <person name="Santos F.R."/>
            <person name="Vidigal T.H.D.A."/>
            <person name="Brescovit A.D."/>
            <person name="Santos A.J."/>
        </authorList>
    </citation>
    <scope>NUCLEOTIDE SEQUENCE</scope>
    <source>
        <tissue evidence="1">Shoot tissue taken approximately 20 cm above the soil surface</tissue>
    </source>
</reference>
<reference evidence="1" key="2">
    <citation type="journal article" date="2015" name="Data Brief">
        <title>Shoot transcriptome of the giant reed, Arundo donax.</title>
        <authorList>
            <person name="Barrero R.A."/>
            <person name="Guerrero F.D."/>
            <person name="Moolhuijzen P."/>
            <person name="Goolsby J.A."/>
            <person name="Tidwell J."/>
            <person name="Bellgard S.E."/>
            <person name="Bellgard M.I."/>
        </authorList>
    </citation>
    <scope>NUCLEOTIDE SEQUENCE</scope>
    <source>
        <tissue evidence="1">Shoot tissue taken approximately 20 cm above the soil surface</tissue>
    </source>
</reference>
<dbReference type="EMBL" id="GBRH01190737">
    <property type="protein sequence ID" value="JAE07159.1"/>
    <property type="molecule type" value="Transcribed_RNA"/>
</dbReference>
<evidence type="ECO:0000313" key="1">
    <source>
        <dbReference type="EMBL" id="JAE07159.1"/>
    </source>
</evidence>
<accession>A0A0A9F7J1</accession>
<protein>
    <submittedName>
        <fullName evidence="1">Uncharacterized protein</fullName>
    </submittedName>
</protein>
<sequence length="20" mass="2339">MDDLEATLIFMRVTVNTIQQ</sequence>
<name>A0A0A9F7J1_ARUDO</name>
<proteinExistence type="predicted"/>
<dbReference type="AlphaFoldDB" id="A0A0A9F7J1"/>